<dbReference type="Gene3D" id="3.30.1520.10">
    <property type="entry name" value="Phox-like domain"/>
    <property type="match status" value="1"/>
</dbReference>
<dbReference type="Proteomes" id="UP000002630">
    <property type="component" value="Linkage Group LG10"/>
</dbReference>
<reference evidence="4 5" key="1">
    <citation type="journal article" date="2010" name="Nature">
        <title>The Ectocarpus genome and the independent evolution of multicellularity in brown algae.</title>
        <authorList>
            <person name="Cock J.M."/>
            <person name="Sterck L."/>
            <person name="Rouze P."/>
            <person name="Scornet D."/>
            <person name="Allen A.E."/>
            <person name="Amoutzias G."/>
            <person name="Anthouard V."/>
            <person name="Artiguenave F."/>
            <person name="Aury J.M."/>
            <person name="Badger J.H."/>
            <person name="Beszteri B."/>
            <person name="Billiau K."/>
            <person name="Bonnet E."/>
            <person name="Bothwell J.H."/>
            <person name="Bowler C."/>
            <person name="Boyen C."/>
            <person name="Brownlee C."/>
            <person name="Carrano C.J."/>
            <person name="Charrier B."/>
            <person name="Cho G.Y."/>
            <person name="Coelho S.M."/>
            <person name="Collen J."/>
            <person name="Corre E."/>
            <person name="Da Silva C."/>
            <person name="Delage L."/>
            <person name="Delaroque N."/>
            <person name="Dittami S.M."/>
            <person name="Doulbeau S."/>
            <person name="Elias M."/>
            <person name="Farnham G."/>
            <person name="Gachon C.M."/>
            <person name="Gschloessl B."/>
            <person name="Heesch S."/>
            <person name="Jabbari K."/>
            <person name="Jubin C."/>
            <person name="Kawai H."/>
            <person name="Kimura K."/>
            <person name="Kloareg B."/>
            <person name="Kupper F.C."/>
            <person name="Lang D."/>
            <person name="Le Bail A."/>
            <person name="Leblanc C."/>
            <person name="Lerouge P."/>
            <person name="Lohr M."/>
            <person name="Lopez P.J."/>
            <person name="Martens C."/>
            <person name="Maumus F."/>
            <person name="Michel G."/>
            <person name="Miranda-Saavedra D."/>
            <person name="Morales J."/>
            <person name="Moreau H."/>
            <person name="Motomura T."/>
            <person name="Nagasato C."/>
            <person name="Napoli C.A."/>
            <person name="Nelson D.R."/>
            <person name="Nyvall-Collen P."/>
            <person name="Peters A.F."/>
            <person name="Pommier C."/>
            <person name="Potin P."/>
            <person name="Poulain J."/>
            <person name="Quesneville H."/>
            <person name="Read B."/>
            <person name="Rensing S.A."/>
            <person name="Ritter A."/>
            <person name="Rousvoal S."/>
            <person name="Samanta M."/>
            <person name="Samson G."/>
            <person name="Schroeder D.C."/>
            <person name="Segurens B."/>
            <person name="Strittmatter M."/>
            <person name="Tonon T."/>
            <person name="Tregear J.W."/>
            <person name="Valentin K."/>
            <person name="von Dassow P."/>
            <person name="Yamagishi T."/>
            <person name="Van de Peer Y."/>
            <person name="Wincker P."/>
        </authorList>
    </citation>
    <scope>NUCLEOTIDE SEQUENCE [LARGE SCALE GENOMIC DNA]</scope>
    <source>
        <strain evidence="5">Ec32 / CCAP1310/4</strain>
    </source>
</reference>
<evidence type="ECO:0000256" key="1">
    <source>
        <dbReference type="SAM" id="MobiDB-lite"/>
    </source>
</evidence>
<feature type="region of interest" description="Disordered" evidence="1">
    <location>
        <begin position="362"/>
        <end position="392"/>
    </location>
</feature>
<dbReference type="CDD" id="cd06093">
    <property type="entry name" value="PX_domain"/>
    <property type="match status" value="1"/>
</dbReference>
<dbReference type="EMBL" id="FN649181">
    <property type="protein sequence ID" value="CBJ28180.1"/>
    <property type="molecule type" value="Genomic_DNA"/>
</dbReference>
<feature type="compositionally biased region" description="Basic and acidic residues" evidence="1">
    <location>
        <begin position="212"/>
        <end position="221"/>
    </location>
</feature>
<gene>
    <name evidence="4" type="ORF">Esi_0094_0063</name>
</gene>
<dbReference type="Pfam" id="PF00787">
    <property type="entry name" value="PX"/>
    <property type="match status" value="1"/>
</dbReference>
<evidence type="ECO:0000259" key="3">
    <source>
        <dbReference type="PROSITE" id="PS50195"/>
    </source>
</evidence>
<evidence type="ECO:0000313" key="4">
    <source>
        <dbReference type="EMBL" id="CBJ28180.1"/>
    </source>
</evidence>
<dbReference type="InterPro" id="IPR001683">
    <property type="entry name" value="PX_dom"/>
</dbReference>
<dbReference type="SUPFAM" id="SSF50156">
    <property type="entry name" value="PDZ domain-like"/>
    <property type="match status" value="1"/>
</dbReference>
<dbReference type="SMART" id="SM00228">
    <property type="entry name" value="PDZ"/>
    <property type="match status" value="1"/>
</dbReference>
<feature type="region of interest" description="Disordered" evidence="1">
    <location>
        <begin position="105"/>
        <end position="326"/>
    </location>
</feature>
<dbReference type="SUPFAM" id="SSF64268">
    <property type="entry name" value="PX domain"/>
    <property type="match status" value="1"/>
</dbReference>
<feature type="compositionally biased region" description="Basic and acidic residues" evidence="1">
    <location>
        <begin position="12"/>
        <end position="22"/>
    </location>
</feature>
<dbReference type="Gene3D" id="2.30.42.10">
    <property type="match status" value="1"/>
</dbReference>
<evidence type="ECO:0000259" key="2">
    <source>
        <dbReference type="PROSITE" id="PS50106"/>
    </source>
</evidence>
<dbReference type="AlphaFoldDB" id="D7G919"/>
<dbReference type="GO" id="GO:0035091">
    <property type="term" value="F:phosphatidylinositol binding"/>
    <property type="evidence" value="ECO:0007669"/>
    <property type="project" value="InterPro"/>
</dbReference>
<dbReference type="InterPro" id="IPR001478">
    <property type="entry name" value="PDZ"/>
</dbReference>
<name>D7G919_ECTSI</name>
<dbReference type="InterPro" id="IPR036871">
    <property type="entry name" value="PX_dom_sf"/>
</dbReference>
<evidence type="ECO:0008006" key="6">
    <source>
        <dbReference type="Google" id="ProtNLM"/>
    </source>
</evidence>
<feature type="compositionally biased region" description="Gly residues" evidence="1">
    <location>
        <begin position="317"/>
        <end position="326"/>
    </location>
</feature>
<dbReference type="PROSITE" id="PS50195">
    <property type="entry name" value="PX"/>
    <property type="match status" value="1"/>
</dbReference>
<dbReference type="OrthoDB" id="430293at2759"/>
<feature type="compositionally biased region" description="Pro residues" evidence="1">
    <location>
        <begin position="232"/>
        <end position="241"/>
    </location>
</feature>
<dbReference type="InParanoid" id="D7G919"/>
<dbReference type="STRING" id="2880.D7G919"/>
<accession>D7G919</accession>
<protein>
    <recommendedName>
        <fullName evidence="6">PX domain-containing protein</fullName>
    </recommendedName>
</protein>
<keyword evidence="5" id="KW-1185">Reference proteome</keyword>
<feature type="compositionally biased region" description="Acidic residues" evidence="1">
    <location>
        <begin position="141"/>
        <end position="160"/>
    </location>
</feature>
<dbReference type="eggNOG" id="ENOG502SDQN">
    <property type="taxonomic scope" value="Eukaryota"/>
</dbReference>
<dbReference type="EMBL" id="FN649735">
    <property type="protein sequence ID" value="CBJ28180.1"/>
    <property type="molecule type" value="Genomic_DNA"/>
</dbReference>
<evidence type="ECO:0000313" key="5">
    <source>
        <dbReference type="Proteomes" id="UP000002630"/>
    </source>
</evidence>
<feature type="region of interest" description="Disordered" evidence="1">
    <location>
        <begin position="1"/>
        <end position="22"/>
    </location>
</feature>
<sequence length="838" mass="90500">MTGSLAAKKRKSQESRHKRDDFLNQMTNFLEGIESKTTADVIPPEPPVSLARAESYTSTAFPPAATESVSGKQVLWANAVQDRRASSGAASASSSLMQEDLFEDPFVRKELPPETAKAHGGLRSAMISAENTVSHPRGSLFDDDDVGLADTGPEEEEDEVQSGRHGSVLTSDPVDSPLQRVTSSPLPFSAPTHDTRASLAQGRSRSKSKPSRGLDLEEVRRRTSLLSGGSRAPPPSVPAPARPAAASPRPPPAASSYFDGGWGPQQPAAPSGEVPPHPLHAAPSDPLFSGGNYFNEDLLRARGERSSRTGLDEGHTSGRGVGRGGWASGDALKDSAGSFLNTARDGAKTLLQDAKAGVDAVGASWQSSRDENGQQRVAGRPPRGSRQEEVEGEREFEVTFGEGRFGFTLFREDAGPKKGQGVVCKVHTGSTAHSLGVSEGDTVTGVNKQRYETYDDVMAVLPKLPRPVLITFSRGGTGYSAEGRSMAARRASTISEDVQGGGNPLEWLAKLNPFDKGRRDEEDELRASGKSQVDSKVLASREHGPTGEVFARGVRGGVFSWSYYGTSDGIESNTRDAYTEHVMRCQWGKSVHTMHEMSWMVARRYREFDALDLDLRDAYPDRKDALPRLPPKEFFKMAPDVVERRAKGLELYMTTLIRRFPDMLASSHLDRFLTISERLSTLQTPAAVGSSSPRLSYRNLGANGSSSNVFPAHSPESRSSSLVGTDYILNLMSSEEAWRLSQARRSSPVDVAFAEDLVHELEDHISRIPPDAHLLSDEKLYGLVARCQKAWPGLKSAAAAASGASSPTLLPRIVQCDEGMECAFGNLRALLTSRGYIG</sequence>
<dbReference type="SMART" id="SM00312">
    <property type="entry name" value="PX"/>
    <property type="match status" value="1"/>
</dbReference>
<feature type="domain" description="PDZ" evidence="2">
    <location>
        <begin position="402"/>
        <end position="476"/>
    </location>
</feature>
<feature type="domain" description="PX" evidence="3">
    <location>
        <begin position="559"/>
        <end position="680"/>
    </location>
</feature>
<organism evidence="4 5">
    <name type="scientific">Ectocarpus siliculosus</name>
    <name type="common">Brown alga</name>
    <name type="synonym">Conferva siliculosa</name>
    <dbReference type="NCBI Taxonomy" id="2880"/>
    <lineage>
        <taxon>Eukaryota</taxon>
        <taxon>Sar</taxon>
        <taxon>Stramenopiles</taxon>
        <taxon>Ochrophyta</taxon>
        <taxon>PX clade</taxon>
        <taxon>Phaeophyceae</taxon>
        <taxon>Ectocarpales</taxon>
        <taxon>Ectocarpaceae</taxon>
        <taxon>Ectocarpus</taxon>
    </lineage>
</organism>
<feature type="compositionally biased region" description="Basic and acidic residues" evidence="1">
    <location>
        <begin position="297"/>
        <end position="316"/>
    </location>
</feature>
<dbReference type="InterPro" id="IPR036034">
    <property type="entry name" value="PDZ_sf"/>
</dbReference>
<proteinExistence type="predicted"/>
<dbReference type="PROSITE" id="PS50106">
    <property type="entry name" value="PDZ"/>
    <property type="match status" value="1"/>
</dbReference>